<dbReference type="InterPro" id="IPR007493">
    <property type="entry name" value="DUF538"/>
</dbReference>
<feature type="signal peptide" evidence="6">
    <location>
        <begin position="1"/>
        <end position="23"/>
    </location>
</feature>
<evidence type="ECO:0000256" key="2">
    <source>
        <dbReference type="ARBA" id="ARBA00004496"/>
    </source>
</evidence>
<evidence type="ECO:0000313" key="8">
    <source>
        <dbReference type="Proteomes" id="UP001172457"/>
    </source>
</evidence>
<feature type="region of interest" description="Disordered" evidence="5">
    <location>
        <begin position="177"/>
        <end position="222"/>
    </location>
</feature>
<evidence type="ECO:0000256" key="3">
    <source>
        <dbReference type="ARBA" id="ARBA00022490"/>
    </source>
</evidence>
<proteinExistence type="predicted"/>
<evidence type="ECO:0000256" key="4">
    <source>
        <dbReference type="ARBA" id="ARBA00023242"/>
    </source>
</evidence>
<protein>
    <submittedName>
        <fullName evidence="7">Uncharacterized protein</fullName>
    </submittedName>
</protein>
<accession>A0AA38WNI8</accession>
<reference evidence="7" key="1">
    <citation type="submission" date="2023-03" db="EMBL/GenBank/DDBJ databases">
        <title>Chromosome-scale reference genome and RAD-based genetic map of yellow starthistle (Centaurea solstitialis) reveal putative structural variation and QTLs associated with invader traits.</title>
        <authorList>
            <person name="Reatini B."/>
            <person name="Cang F.A."/>
            <person name="Jiang Q."/>
            <person name="Mckibben M.T.W."/>
            <person name="Barker M.S."/>
            <person name="Rieseberg L.H."/>
            <person name="Dlugosch K.M."/>
        </authorList>
    </citation>
    <scope>NUCLEOTIDE SEQUENCE</scope>
    <source>
        <strain evidence="7">CAN-66</strain>
        <tissue evidence="7">Leaf</tissue>
    </source>
</reference>
<dbReference type="Proteomes" id="UP001172457">
    <property type="component" value="Chromosome 3"/>
</dbReference>
<feature type="compositionally biased region" description="Basic and acidic residues" evidence="5">
    <location>
        <begin position="177"/>
        <end position="193"/>
    </location>
</feature>
<dbReference type="PANTHER" id="PTHR31250">
    <property type="entry name" value="IQ DOMAIN-CONTAINING PROTEIN IQM3"/>
    <property type="match status" value="1"/>
</dbReference>
<evidence type="ECO:0000256" key="6">
    <source>
        <dbReference type="SAM" id="SignalP"/>
    </source>
</evidence>
<dbReference type="Pfam" id="PF04398">
    <property type="entry name" value="DUF538"/>
    <property type="match status" value="1"/>
</dbReference>
<evidence type="ECO:0000256" key="1">
    <source>
        <dbReference type="ARBA" id="ARBA00004123"/>
    </source>
</evidence>
<dbReference type="Gene3D" id="2.30.240.10">
    <property type="entry name" value="At5g01610-like"/>
    <property type="match status" value="1"/>
</dbReference>
<evidence type="ECO:0000313" key="7">
    <source>
        <dbReference type="EMBL" id="KAJ9558980.1"/>
    </source>
</evidence>
<evidence type="ECO:0000256" key="5">
    <source>
        <dbReference type="SAM" id="MobiDB-lite"/>
    </source>
</evidence>
<dbReference type="InterPro" id="IPR044159">
    <property type="entry name" value="IQM"/>
</dbReference>
<keyword evidence="6" id="KW-0732">Signal</keyword>
<dbReference type="GO" id="GO:0005737">
    <property type="term" value="C:cytoplasm"/>
    <property type="evidence" value="ECO:0007669"/>
    <property type="project" value="UniProtKB-SubCell"/>
</dbReference>
<organism evidence="7 8">
    <name type="scientific">Centaurea solstitialis</name>
    <name type="common">yellow star-thistle</name>
    <dbReference type="NCBI Taxonomy" id="347529"/>
    <lineage>
        <taxon>Eukaryota</taxon>
        <taxon>Viridiplantae</taxon>
        <taxon>Streptophyta</taxon>
        <taxon>Embryophyta</taxon>
        <taxon>Tracheophyta</taxon>
        <taxon>Spermatophyta</taxon>
        <taxon>Magnoliopsida</taxon>
        <taxon>eudicotyledons</taxon>
        <taxon>Gunneridae</taxon>
        <taxon>Pentapetalae</taxon>
        <taxon>asterids</taxon>
        <taxon>campanulids</taxon>
        <taxon>Asterales</taxon>
        <taxon>Asteraceae</taxon>
        <taxon>Carduoideae</taxon>
        <taxon>Cardueae</taxon>
        <taxon>Centaureinae</taxon>
        <taxon>Centaurea</taxon>
    </lineage>
</organism>
<sequence length="841" mass="95052">MASFTYFLLIFALVSLHLSTVMTTATGTGTGTATVSGKDIHDILPQFGLPIGILPDAVQSYTLSPSDGAFDVQLTRPCYVKFDDQTVYYSKSIQGKMTYGSISEVSGIQAKQFFLWLSVTGMDLDSSSNMIEFHVGVLSKKLPADMFLVVPDCKSKACEHEDRISFEFLNYDQNTMHEEVKRDRDGNMPRLSREPGSPDPTGTGDPLGKRVSGSGPVYTKQVGGRNQDSVIKSVGYQKMAYQDSICSQSPRFDQFDQSCMDESLQLSTSDSGSPKHEEAAIRFQKMYKSFRERRKLGDCPVLIEQNWCKALDSAELKRSSISFFDINKKETAVSRWAQARTRAAKVGKGLSKNCKAQELPLQHCLEVIDPRHRYGNNLHCYYLEWLHSESKEPFFYWLDIGEGKEVNLVEKCPRSKLQQQCIKYLGPMERKAYRVAIEDGKLFYKQTGEFIDTIRQTKGAKWIFVLSPTKTLYVGIKKKGSFQHSSFLAGGATLAAGRIVAENGVIKAVWPRSGHYRPTQENFQDFISFLRENGVDTSYVKMDSNDDDDDKEYFRLQSSNSHVRTNSSKREKERLETEEADLEDCIRERTGKERDSKLVSSKKPRLSVSFARNLNPLEIPKNDDLSVKSKTGIRDFASETVCKALDSAELKRSSISFFDINEKETAVSRWAQARTRAAKVGKGLSKNCKAQELPLQHCLEVLDPRHRYGNNLHCYYLKWLDSESKESFFYWLDIGEGKEVNLVEKCPRSKLQQQCIKYLGPMERKAYRVAIEDGKLFYKQTGEFIDTIRQTKGAKWIFVLSPTKTLYVGIKKKGSFQHSSFLAGGATLAAGRIVAENGVIK</sequence>
<keyword evidence="4" id="KW-0539">Nucleus</keyword>
<dbReference type="EMBL" id="JARYMX010000003">
    <property type="protein sequence ID" value="KAJ9558980.1"/>
    <property type="molecule type" value="Genomic_DNA"/>
</dbReference>
<keyword evidence="8" id="KW-1185">Reference proteome</keyword>
<feature type="chain" id="PRO_5041233280" evidence="6">
    <location>
        <begin position="24"/>
        <end position="841"/>
    </location>
</feature>
<dbReference type="SUPFAM" id="SSF141562">
    <property type="entry name" value="At5g01610-like"/>
    <property type="match status" value="1"/>
</dbReference>
<comment type="subcellular location">
    <subcellularLocation>
        <location evidence="2">Cytoplasm</location>
    </subcellularLocation>
    <subcellularLocation>
        <location evidence="1">Nucleus</location>
    </subcellularLocation>
</comment>
<gene>
    <name evidence="7" type="ORF">OSB04_013594</name>
</gene>
<feature type="non-terminal residue" evidence="7">
    <location>
        <position position="841"/>
    </location>
</feature>
<dbReference type="GO" id="GO:0005634">
    <property type="term" value="C:nucleus"/>
    <property type="evidence" value="ECO:0007669"/>
    <property type="project" value="UniProtKB-SubCell"/>
</dbReference>
<comment type="caution">
    <text evidence="7">The sequence shown here is derived from an EMBL/GenBank/DDBJ whole genome shotgun (WGS) entry which is preliminary data.</text>
</comment>
<dbReference type="PANTHER" id="PTHR31250:SF48">
    <property type="entry name" value="CALMODULIN-BINDING FAMILY PROTEIN"/>
    <property type="match status" value="1"/>
</dbReference>
<dbReference type="AlphaFoldDB" id="A0AA38WNI8"/>
<name>A0AA38WNI8_9ASTR</name>
<keyword evidence="3" id="KW-0963">Cytoplasm</keyword>
<dbReference type="InterPro" id="IPR036758">
    <property type="entry name" value="At5g01610-like"/>
</dbReference>